<dbReference type="Gene3D" id="3.40.630.30">
    <property type="match status" value="1"/>
</dbReference>
<dbReference type="InterPro" id="IPR000182">
    <property type="entry name" value="GNAT_dom"/>
</dbReference>
<feature type="domain" description="N-acetyltransferase" evidence="2">
    <location>
        <begin position="119"/>
        <end position="264"/>
    </location>
</feature>
<dbReference type="Pfam" id="PF00583">
    <property type="entry name" value="Acetyltransf_1"/>
    <property type="match status" value="1"/>
</dbReference>
<reference evidence="3" key="2">
    <citation type="submission" date="2023-07" db="EMBL/GenBank/DDBJ databases">
        <authorList>
            <consortium name="Lawrence Berkeley National Laboratory"/>
            <person name="Haridas S."/>
            <person name="Hensen N."/>
            <person name="Bonometti L."/>
            <person name="Westerberg I."/>
            <person name="Brannstrom I.O."/>
            <person name="Guillou S."/>
            <person name="Cros-Aarteil S."/>
            <person name="Calhoun S."/>
            <person name="Kuo A."/>
            <person name="Mondo S."/>
            <person name="Pangilinan J."/>
            <person name="Riley R."/>
            <person name="LaButti K."/>
            <person name="Andreopoulos B."/>
            <person name="Lipzen A."/>
            <person name="Chen C."/>
            <person name="Yanf M."/>
            <person name="Daum C."/>
            <person name="Ng V."/>
            <person name="Clum A."/>
            <person name="Steindorff A."/>
            <person name="Ohm R."/>
            <person name="Martin F."/>
            <person name="Silar P."/>
            <person name="Natvig D."/>
            <person name="Lalanne C."/>
            <person name="Gautier V."/>
            <person name="Ament-velasquez S.L."/>
            <person name="Kruys A."/>
            <person name="Hutchinson M.I."/>
            <person name="Powell A.J."/>
            <person name="Barry K."/>
            <person name="Miller A.N."/>
            <person name="Grigoriev I.V."/>
            <person name="Debuchy R."/>
            <person name="Gladieux P."/>
            <person name="Thoren M.H."/>
            <person name="Johannesson H."/>
        </authorList>
    </citation>
    <scope>NUCLEOTIDE SEQUENCE</scope>
    <source>
        <strain evidence="3">FGSC 1904</strain>
    </source>
</reference>
<evidence type="ECO:0000313" key="4">
    <source>
        <dbReference type="Proteomes" id="UP001281003"/>
    </source>
</evidence>
<organism evidence="3 4">
    <name type="scientific">Sordaria brevicollis</name>
    <dbReference type="NCBI Taxonomy" id="83679"/>
    <lineage>
        <taxon>Eukaryota</taxon>
        <taxon>Fungi</taxon>
        <taxon>Dikarya</taxon>
        <taxon>Ascomycota</taxon>
        <taxon>Pezizomycotina</taxon>
        <taxon>Sordariomycetes</taxon>
        <taxon>Sordariomycetidae</taxon>
        <taxon>Sordariales</taxon>
        <taxon>Sordariaceae</taxon>
        <taxon>Sordaria</taxon>
    </lineage>
</organism>
<dbReference type="SUPFAM" id="SSF55729">
    <property type="entry name" value="Acyl-CoA N-acyltransferases (Nat)"/>
    <property type="match status" value="1"/>
</dbReference>
<sequence length="295" mass="33377">MPTYLTYFFGSFSAINIDGDPVSTSSQTIASTSTSLTPNSTTKMSTTATQDNHYPPSLLSAWRSPRLLYRAIEDTPTDRLTLHTFIDADPVAIAMSSLRPLSPQPITFGQRLYENAHLLHIRAFICLPPTEEEISQWEAAIAEKAEKSTLGVLDVEKLKMEFPKPGPKPIGVVTLCPPMGLEEQGHHRNAMIGVGIATEWRGKGYGGEAVDWVLDWGFGRLGLHRIWLAAFEFNERACRLYRKLGFVEEGRDRESVLFERRWWDLVRFGMLEGEWEQLREKRKKSEDGEGGKMEE</sequence>
<dbReference type="AlphaFoldDB" id="A0AAE0PMR5"/>
<protein>
    <submittedName>
        <fullName evidence="3">Acyl-CoA N-acyltransferase</fullName>
    </submittedName>
</protein>
<proteinExistence type="predicted"/>
<dbReference type="PROSITE" id="PS51186">
    <property type="entry name" value="GNAT"/>
    <property type="match status" value="1"/>
</dbReference>
<reference evidence="3" key="1">
    <citation type="journal article" date="2023" name="Mol. Phylogenet. Evol.">
        <title>Genome-scale phylogeny and comparative genomics of the fungal order Sordariales.</title>
        <authorList>
            <person name="Hensen N."/>
            <person name="Bonometti L."/>
            <person name="Westerberg I."/>
            <person name="Brannstrom I.O."/>
            <person name="Guillou S."/>
            <person name="Cros-Aarteil S."/>
            <person name="Calhoun S."/>
            <person name="Haridas S."/>
            <person name="Kuo A."/>
            <person name="Mondo S."/>
            <person name="Pangilinan J."/>
            <person name="Riley R."/>
            <person name="LaButti K."/>
            <person name="Andreopoulos B."/>
            <person name="Lipzen A."/>
            <person name="Chen C."/>
            <person name="Yan M."/>
            <person name="Daum C."/>
            <person name="Ng V."/>
            <person name="Clum A."/>
            <person name="Steindorff A."/>
            <person name="Ohm R.A."/>
            <person name="Martin F."/>
            <person name="Silar P."/>
            <person name="Natvig D.O."/>
            <person name="Lalanne C."/>
            <person name="Gautier V."/>
            <person name="Ament-Velasquez S.L."/>
            <person name="Kruys A."/>
            <person name="Hutchinson M.I."/>
            <person name="Powell A.J."/>
            <person name="Barry K."/>
            <person name="Miller A.N."/>
            <person name="Grigoriev I.V."/>
            <person name="Debuchy R."/>
            <person name="Gladieux P."/>
            <person name="Hiltunen Thoren M."/>
            <person name="Johannesson H."/>
        </authorList>
    </citation>
    <scope>NUCLEOTIDE SEQUENCE</scope>
    <source>
        <strain evidence="3">FGSC 1904</strain>
    </source>
</reference>
<dbReference type="CDD" id="cd04301">
    <property type="entry name" value="NAT_SF"/>
    <property type="match status" value="1"/>
</dbReference>
<dbReference type="EMBL" id="JAUTDP010000001">
    <property type="protein sequence ID" value="KAK3402830.1"/>
    <property type="molecule type" value="Genomic_DNA"/>
</dbReference>
<dbReference type="Proteomes" id="UP001281003">
    <property type="component" value="Unassembled WGS sequence"/>
</dbReference>
<dbReference type="PANTHER" id="PTHR43415">
    <property type="entry name" value="SPERMIDINE N(1)-ACETYLTRANSFERASE"/>
    <property type="match status" value="1"/>
</dbReference>
<feature type="region of interest" description="Disordered" evidence="1">
    <location>
        <begin position="22"/>
        <end position="50"/>
    </location>
</feature>
<dbReference type="InterPro" id="IPR016181">
    <property type="entry name" value="Acyl_CoA_acyltransferase"/>
</dbReference>
<name>A0AAE0PMR5_SORBR</name>
<evidence type="ECO:0000313" key="3">
    <source>
        <dbReference type="EMBL" id="KAK3402830.1"/>
    </source>
</evidence>
<keyword evidence="4" id="KW-1185">Reference proteome</keyword>
<comment type="caution">
    <text evidence="3">The sequence shown here is derived from an EMBL/GenBank/DDBJ whole genome shotgun (WGS) entry which is preliminary data.</text>
</comment>
<dbReference type="PANTHER" id="PTHR43415:SF3">
    <property type="entry name" value="GNAT-FAMILY ACETYLTRANSFERASE"/>
    <property type="match status" value="1"/>
</dbReference>
<dbReference type="GO" id="GO:0016747">
    <property type="term" value="F:acyltransferase activity, transferring groups other than amino-acyl groups"/>
    <property type="evidence" value="ECO:0007669"/>
    <property type="project" value="InterPro"/>
</dbReference>
<feature type="compositionally biased region" description="Low complexity" evidence="1">
    <location>
        <begin position="23"/>
        <end position="42"/>
    </location>
</feature>
<accession>A0AAE0PMR5</accession>
<evidence type="ECO:0000259" key="2">
    <source>
        <dbReference type="PROSITE" id="PS51186"/>
    </source>
</evidence>
<evidence type="ECO:0000256" key="1">
    <source>
        <dbReference type="SAM" id="MobiDB-lite"/>
    </source>
</evidence>
<gene>
    <name evidence="3" type="ORF">B0T20DRAFT_399238</name>
</gene>